<proteinExistence type="inferred from homology"/>
<keyword evidence="2 3" id="KW-0449">Lipoprotein</keyword>
<dbReference type="PANTHER" id="PTHR10612:SF34">
    <property type="entry name" value="APOLIPOPROTEIN D"/>
    <property type="match status" value="1"/>
</dbReference>
<dbReference type="Gene3D" id="2.40.128.20">
    <property type="match status" value="1"/>
</dbReference>
<accession>A0A370K527</accession>
<dbReference type="InterPro" id="IPR002446">
    <property type="entry name" value="Lipocalin_bac"/>
</dbReference>
<dbReference type="InterPro" id="IPR047202">
    <property type="entry name" value="Lipocalin_Blc-like_dom"/>
</dbReference>
<organism evidence="5 6">
    <name type="scientific">Dyella solisilvae</name>
    <dbReference type="NCBI Taxonomy" id="1920168"/>
    <lineage>
        <taxon>Bacteria</taxon>
        <taxon>Pseudomonadati</taxon>
        <taxon>Pseudomonadota</taxon>
        <taxon>Gammaproteobacteria</taxon>
        <taxon>Lysobacterales</taxon>
        <taxon>Rhodanobacteraceae</taxon>
        <taxon>Dyella</taxon>
    </lineage>
</organism>
<gene>
    <name evidence="5" type="ORF">DVT68_15885</name>
</gene>
<reference evidence="5 6" key="1">
    <citation type="submission" date="2018-07" db="EMBL/GenBank/DDBJ databases">
        <title>Dyella solisilvae sp. nov., isolated from the pine and broad-leaved mixed forest soil.</title>
        <authorList>
            <person name="Gao Z."/>
            <person name="Qiu L."/>
        </authorList>
    </citation>
    <scope>NUCLEOTIDE SEQUENCE [LARGE SCALE GENOMIC DNA]</scope>
    <source>
        <strain evidence="5 6">DHG54</strain>
    </source>
</reference>
<dbReference type="InterPro" id="IPR022271">
    <property type="entry name" value="Lipocalin_ApoD"/>
</dbReference>
<dbReference type="GO" id="GO:0008289">
    <property type="term" value="F:lipid binding"/>
    <property type="evidence" value="ECO:0007669"/>
    <property type="project" value="UniProtKB-UniRule"/>
</dbReference>
<evidence type="ECO:0000256" key="1">
    <source>
        <dbReference type="ARBA" id="ARBA00006889"/>
    </source>
</evidence>
<dbReference type="PANTHER" id="PTHR10612">
    <property type="entry name" value="APOLIPOPROTEIN D"/>
    <property type="match status" value="1"/>
</dbReference>
<comment type="function">
    <text evidence="2">Involved in the storage or transport of lipids necessary for membrane maintenance under stressful conditions. Displays a binding preference for lysophospholipids.</text>
</comment>
<dbReference type="CDD" id="cd19438">
    <property type="entry name" value="lipocalin_Blc-like"/>
    <property type="match status" value="1"/>
</dbReference>
<dbReference type="EMBL" id="QQSY01000004">
    <property type="protein sequence ID" value="RDI97755.1"/>
    <property type="molecule type" value="Genomic_DNA"/>
</dbReference>
<dbReference type="PIRSF" id="PIRSF036893">
    <property type="entry name" value="Lipocalin_ApoD"/>
    <property type="match status" value="1"/>
</dbReference>
<dbReference type="Pfam" id="PF08212">
    <property type="entry name" value="Lipocalin_2"/>
    <property type="match status" value="1"/>
</dbReference>
<dbReference type="InterPro" id="IPR000566">
    <property type="entry name" value="Lipocln_cytosolic_FA-bd_dom"/>
</dbReference>
<comment type="subcellular location">
    <subcellularLocation>
        <location evidence="2">Cell outer membrane</location>
    </subcellularLocation>
</comment>
<keyword evidence="3" id="KW-0564">Palmitate</keyword>
<keyword evidence="2" id="KW-0446">Lipid-binding</keyword>
<evidence type="ECO:0000256" key="2">
    <source>
        <dbReference type="PIRNR" id="PIRNR036893"/>
    </source>
</evidence>
<dbReference type="GO" id="GO:0009279">
    <property type="term" value="C:cell outer membrane"/>
    <property type="evidence" value="ECO:0007669"/>
    <property type="project" value="UniProtKB-SubCell"/>
</dbReference>
<dbReference type="SUPFAM" id="SSF50814">
    <property type="entry name" value="Lipocalins"/>
    <property type="match status" value="1"/>
</dbReference>
<dbReference type="InterPro" id="IPR012674">
    <property type="entry name" value="Calycin"/>
</dbReference>
<dbReference type="Proteomes" id="UP000254711">
    <property type="component" value="Unassembled WGS sequence"/>
</dbReference>
<dbReference type="GO" id="GO:0006950">
    <property type="term" value="P:response to stress"/>
    <property type="evidence" value="ECO:0007669"/>
    <property type="project" value="UniProtKB-ARBA"/>
</dbReference>
<evidence type="ECO:0000313" key="6">
    <source>
        <dbReference type="Proteomes" id="UP000254711"/>
    </source>
</evidence>
<dbReference type="PROSITE" id="PS00213">
    <property type="entry name" value="LIPOCALIN"/>
    <property type="match status" value="1"/>
</dbReference>
<dbReference type="PRINTS" id="PR01171">
    <property type="entry name" value="BCTLIPOCALIN"/>
</dbReference>
<dbReference type="AlphaFoldDB" id="A0A370K527"/>
<feature type="domain" description="Lipocalin/cytosolic fatty-acid binding" evidence="4">
    <location>
        <begin position="32"/>
        <end position="174"/>
    </location>
</feature>
<keyword evidence="2" id="KW-0472">Membrane</keyword>
<dbReference type="InterPro" id="IPR022272">
    <property type="entry name" value="Lipocalin_CS"/>
</dbReference>
<comment type="subunit">
    <text evidence="2">Homodimer.</text>
</comment>
<protein>
    <recommendedName>
        <fullName evidence="2">Outer membrane lipoprotein Blc</fullName>
    </recommendedName>
</protein>
<feature type="lipid moiety-binding region" description="S-diacylglycerol cysteine" evidence="3">
    <location>
        <position position="19"/>
    </location>
</feature>
<comment type="similarity">
    <text evidence="1 2">Belongs to the calycin superfamily. Lipocalin family.</text>
</comment>
<evidence type="ECO:0000256" key="3">
    <source>
        <dbReference type="PIRSR" id="PIRSR036893-52"/>
    </source>
</evidence>
<evidence type="ECO:0000259" key="4">
    <source>
        <dbReference type="Pfam" id="PF08212"/>
    </source>
</evidence>
<name>A0A370K527_9GAMM</name>
<dbReference type="OrthoDB" id="9793905at2"/>
<dbReference type="RefSeq" id="WP_114826072.1">
    <property type="nucleotide sequence ID" value="NZ_QQSY01000004.1"/>
</dbReference>
<keyword evidence="2" id="KW-0998">Cell outer membrane</keyword>
<comment type="caution">
    <text evidence="5">The sequence shown here is derived from an EMBL/GenBank/DDBJ whole genome shotgun (WGS) entry which is preliminary data.</text>
</comment>
<keyword evidence="6" id="KW-1185">Reference proteome</keyword>
<evidence type="ECO:0000313" key="5">
    <source>
        <dbReference type="EMBL" id="RDI97755.1"/>
    </source>
</evidence>
<sequence length="180" mass="20164">MGQRPLFPLPFVPLPTLACSALSLPNEPVDQVDLARYSGEWHEIAHLPQHFQHHCADRITATYTERTDGTLAMSNACHTCDGGKGHARGVARRLADKPGALRVRYAPAWLAWLPFVWADYWIIELDSEYQWAVVGSPSKKSMWVLSRTPSMSPELFDRLRLRSGLRGYPVDKLVIAGGLD</sequence>